<dbReference type="NCBIfam" id="TIGR03696">
    <property type="entry name" value="Rhs_assc_core"/>
    <property type="match status" value="1"/>
</dbReference>
<feature type="compositionally biased region" description="Low complexity" evidence="2">
    <location>
        <begin position="1002"/>
        <end position="1012"/>
    </location>
</feature>
<feature type="compositionally biased region" description="Basic and acidic residues" evidence="2">
    <location>
        <begin position="4381"/>
        <end position="4392"/>
    </location>
</feature>
<dbReference type="RefSeq" id="WP_091510897.1">
    <property type="nucleotide sequence ID" value="NZ_FORP01000014.1"/>
</dbReference>
<feature type="region of interest" description="Disordered" evidence="2">
    <location>
        <begin position="2579"/>
        <end position="2600"/>
    </location>
</feature>
<feature type="compositionally biased region" description="Basic and acidic residues" evidence="2">
    <location>
        <begin position="2436"/>
        <end position="2448"/>
    </location>
</feature>
<feature type="compositionally biased region" description="Polar residues" evidence="2">
    <location>
        <begin position="453"/>
        <end position="494"/>
    </location>
</feature>
<feature type="compositionally biased region" description="Polar residues" evidence="2">
    <location>
        <begin position="4342"/>
        <end position="4355"/>
    </location>
</feature>
<dbReference type="OrthoDB" id="4981820at2"/>
<feature type="compositionally biased region" description="Basic and acidic residues" evidence="2">
    <location>
        <begin position="2390"/>
        <end position="2403"/>
    </location>
</feature>
<evidence type="ECO:0000256" key="1">
    <source>
        <dbReference type="ARBA" id="ARBA00022737"/>
    </source>
</evidence>
<feature type="region of interest" description="Disordered" evidence="2">
    <location>
        <begin position="4645"/>
        <end position="4713"/>
    </location>
</feature>
<feature type="compositionally biased region" description="Polar residues" evidence="2">
    <location>
        <begin position="2678"/>
        <end position="2688"/>
    </location>
</feature>
<dbReference type="InterPro" id="IPR050708">
    <property type="entry name" value="T6SS_VgrG/RHS"/>
</dbReference>
<dbReference type="Pfam" id="PF20148">
    <property type="entry name" value="DUF6531"/>
    <property type="match status" value="1"/>
</dbReference>
<organism evidence="7 8">
    <name type="scientific">Amycolatopsis sacchari</name>
    <dbReference type="NCBI Taxonomy" id="115433"/>
    <lineage>
        <taxon>Bacteria</taxon>
        <taxon>Bacillati</taxon>
        <taxon>Actinomycetota</taxon>
        <taxon>Actinomycetes</taxon>
        <taxon>Pseudonocardiales</taxon>
        <taxon>Pseudonocardiaceae</taxon>
        <taxon>Amycolatopsis</taxon>
    </lineage>
</organism>
<evidence type="ECO:0000259" key="5">
    <source>
        <dbReference type="Pfam" id="PF25023"/>
    </source>
</evidence>
<feature type="compositionally biased region" description="Basic and acidic residues" evidence="2">
    <location>
        <begin position="1660"/>
        <end position="1685"/>
    </location>
</feature>
<gene>
    <name evidence="7" type="ORF">SAMN05421835_11435</name>
</gene>
<keyword evidence="3" id="KW-0472">Membrane</keyword>
<feature type="compositionally biased region" description="Basic and acidic residues" evidence="2">
    <location>
        <begin position="1747"/>
        <end position="1846"/>
    </location>
</feature>
<feature type="compositionally biased region" description="Low complexity" evidence="2">
    <location>
        <begin position="985"/>
        <end position="995"/>
    </location>
</feature>
<feature type="region of interest" description="Disordered" evidence="2">
    <location>
        <begin position="2818"/>
        <end position="2852"/>
    </location>
</feature>
<feature type="compositionally biased region" description="Polar residues" evidence="2">
    <location>
        <begin position="840"/>
        <end position="853"/>
    </location>
</feature>
<feature type="compositionally biased region" description="Polar residues" evidence="2">
    <location>
        <begin position="709"/>
        <end position="747"/>
    </location>
</feature>
<feature type="transmembrane region" description="Helical" evidence="3">
    <location>
        <begin position="112"/>
        <end position="138"/>
    </location>
</feature>
<feature type="compositionally biased region" description="Polar residues" evidence="2">
    <location>
        <begin position="532"/>
        <end position="560"/>
    </location>
</feature>
<dbReference type="NCBIfam" id="TIGR01643">
    <property type="entry name" value="YD_repeat_2x"/>
    <property type="match status" value="7"/>
</dbReference>
<feature type="compositionally biased region" description="Polar residues" evidence="2">
    <location>
        <begin position="637"/>
        <end position="674"/>
    </location>
</feature>
<keyword evidence="3" id="KW-0812">Transmembrane</keyword>
<feature type="domain" description="Teneurin-like YD-shell" evidence="5">
    <location>
        <begin position="3496"/>
        <end position="3678"/>
    </location>
</feature>
<accession>A0A1I3WXS9</accession>
<dbReference type="Proteomes" id="UP000199025">
    <property type="component" value="Unassembled WGS sequence"/>
</dbReference>
<feature type="region of interest" description="Disordered" evidence="2">
    <location>
        <begin position="3151"/>
        <end position="3177"/>
    </location>
</feature>
<feature type="compositionally biased region" description="Polar residues" evidence="2">
    <location>
        <begin position="1027"/>
        <end position="1076"/>
    </location>
</feature>
<feature type="compositionally biased region" description="Basic and acidic residues" evidence="2">
    <location>
        <begin position="2231"/>
        <end position="2242"/>
    </location>
</feature>
<feature type="compositionally biased region" description="Basic and acidic residues" evidence="2">
    <location>
        <begin position="2167"/>
        <end position="2182"/>
    </location>
</feature>
<dbReference type="PANTHER" id="PTHR32305:SF15">
    <property type="entry name" value="PROTEIN RHSA-RELATED"/>
    <property type="match status" value="1"/>
</dbReference>
<dbReference type="STRING" id="115433.SAMN05421835_11435"/>
<feature type="compositionally biased region" description="Polar residues" evidence="2">
    <location>
        <begin position="582"/>
        <end position="612"/>
    </location>
</feature>
<sequence length="4713" mass="507249">MSGEDETTQLPASLQKFFKVTLGMEWPEGSEGGLRAMSGAWSEFAKELETAAAEVLVSAQGIDQAMDGVTATKAVDFLRKDLHDALTQLQDQAHEFAKMAKNAAADIQKTKIMLIAMAAMALATVISLLASLFGAFLVPSVIAAARVGLGALLKELLANIARLTAREIGQAAVQLAKDLAKYAALGAGTMGGLDLGIQGIQDWTGDRDGIDWQSVGGSAAGGAIGGAAFGGVRSAGRGVGNLIGKETKDHLGPGMRALGHLGYAGAQGGAVAASNPAINKALGGHGGAFDGILGAMGPHGGGGRGGHFGGEHAGGPSGGGVHAPDLHPDFGPGEGGDRSGGFDGGHDFDGHATGDQRGTDGDRGFGGNSTFDGTGGEGGFGDQRGTGGDRGFGGDGTFDGAGGDRGFGDQRGFDGERGAGHGFDGEQSGTGEPSTGQTPASFIPTPNGHTAYGQGNSSHSETRPTTRSGGQTDTRPTTHSTGPGRTDSRPQVTSQEDHRPGRSGSHRNDTGRPEVSHDRGDASNAHLDQHPGHTNTQHSPETTAPQRTTGDNGSTIVDNNTRGRDGSSTHTNTNPAEPGAQHGTNWPTTHAPSGPATHTSPSARHGDSSSAVSRHVDTSPDAETSRASHASPPAQHGDSSSAVSRHVDTSPNAETSPTSHASPSAQHGDSSSAALQHAATSPDAETSPASHASPPAQHGGSSSAASQHTNTSPGAETSSTSHASPPAQHSVSSSPDAQTDTPSSTHAESGPTPHAEQHSSPPPSHSAESGETPHANTSPANTHVTQTPDATSTNGSSSGHTPTTAHTNSTPGDQGASRGDGQSTTRSAPTDTTTRPVAQPTATRPITQSGGQPSTPPVDSSRPATLDTRSSVPSSAITGDSSRPSAPPPVESSRPAASAGESARPAPSSEPTRPATSTEDARAATPPPTDPARPAASAAGSTRPSTPPPVESSRPAANSAEPTRPATSTGEARPSTPPPADSTRPATSAGGSSRPSTPPPTDSTRPAASSPESPRPAPEPTRPVGSTERSSTPSTAGNQPTTDTRPAQGSQTGTSLDGSKPTESPSRPQTSTQQPERTSDTRPSRNGLPVVPPNSLANGTTTHTTAAAPERAGKSSQQTSSGVVPLSQVPETESRTGRRSGDDDPNRRNPPNNDRDPSGPPPPRSAAERIDSYRHPADAAERQLHSRLNWYWDTSGGASDTAPPRREYAPSDHVLIRQDEHTLVGLTPFMAMKWQKDHGLADAAKPDQTENVHKFLYPSNDAPRRIYDIDDVGQFRRDVASEAGKRHIEHHEQWTSAVHDLADWITEHYPPDRFSYVGLGRSPAPVMAALQAQGHHAVSVPLSKFRPGPADENSILKPVFDGDPSLTPEQREMLGAHFAEFLSGLPRDRNLLVIDYTESGKSLLAAQDYLQHQLDGLPGPKVEVHGLALHQQLEGDRLKRTVDSITGDSHSAPRRWYEWMFDGSRAAQREQFRDRFRLVSLDEDGPLGENGKAFSELVKGQRFDDFAEYGSFKLQETTPEQFPDVRPRREHPAGDPTAYDALKESIGVRDEDPFYDARSTFSEDEFHDARSTFEDDDSGRPDGDGGEPRREGTGRDSGVSDHSRDLHGDSAQERRTRDHGESRDLHGPDHGEAREQASQDSREPSRGEVQDQPSRGGGAPDHRDTREQPSGDSGNSHHGEGREPHSAPGRGQAPRDGGEPGRVGAEEQPTRDGGDRRRDGAREPRGIPERDGAQEQAYRGGDAQDQPSRDGGDRHRDGTQDQPSRDGGARDHGDTRESHGSAHHDGAQEQAPRDGGDPSRVGAEEQHSRDSGDSHHDGAQHQPSRDGENPHHDGTREPHGTPEHDGPSAPHTPNPTPPKPDPAQLAREARLARPKVEGDIDGTRIREAAAELIHDDPRLRKDETALTDLVDRAYSDPNLKKNFHTALDGGQREHLGVRGGPHVTVELVGLRKTGDETPGKTDFTTETSRVPEKRTVSTERSPLTTEGPSIRIPALFVNIQAKLSGLVNARGSSLSAETSHGRKTKLTETNVDSRTGDHSATYKITVHSPGRWPWSGSTPRFAYVDVPLKLAWPESKADKLPEETLPWHGNDRIEHARFTGLGDVYRHVERQVGFKANDPETGEFRTWLDSLDHNLFGKVEQRTFRFAGHSRPTTVSVGIGHAAKSFTDGRTEGSVERSHEATGKITVTQSQTRKRGGGGQIVAGDIIGPTGGSAGPTGSRTAATKTEATTVDEHGRTTERSYEGPLDKHHVELTYLVRTDKGSHAKTGPADEVPGTATVWTRPDAPDSGTASPEVRHAADRVDAEYSLPKLTADDIAGRTMSRLSLLGHVPGKELPRLTERLRTFLQDHARDIARGGARFPLSSLYPGAPDVFVHGDLNTGNGVALHGEKGGGGKLSLSHEDTTTTTRTTETSAGITGSGYGHGNYGYSGVTGEWSRGRSETEKHGSGHEQAFPDGERASYRYPGKFEVRIGGRWSSPSEPQSWHGDGTEHVTTIDGHVDVTTGRPPATSFEHTTGATPEPKWHEGSTPPKPKRAGNLPAGSELESLRPVPKLPETAAKLLDSPRWSRWREVLSRPFTGSRPANVDEHRSSQNVREAGKPDERTAALDALETFTGIDARMARFERAALYHDSVRLQTDNTGGLFGSRDISARLDLSTTLGEPRIVGRDDQHTFKDEGYTSSEHGQGQQSSTTGKVSVGGGTFRPAQPWLSVGPQAQVSAGKGKGSGADTATGAKGTQGGSHVERGYLVSFDTTHELRGSVKHTWQDVLGLRHRDGSGQRNGWVTVPDGARVWVPASEIHHIGKLADEDLSKLDPADAEHYRKHQEPQPEPQPEPERTPPPRAPENVGRGSGTVDLYRPEAVKEFLDQVEHHFQDWVGEHGSAHNVTERGRSKFSELNDTFVHHVLGAFADRQSFKGLVREMLNGGRPVFLHGDTPFGKVEQMVVLRASLDEGQFHRHLSTADTKDALEGTGSTVNKATSSKQAGASVTFGSAMGTRGNPGGMQILGPTATYKSERGIESGVVETTKTTSSGKGPQVQYLHGLTVHMDVYPYARPGTYTKLLPGADGWAGPKVSEPWTASFDLPGAVRSTVPLSETIPAHEQITPPVETAPGSWHTDQRAKGGPLGFSPDAKVHVRPFAAPKLHQALDRLIRGGDGEKPRPGLHPQEGHRLRNAQSLQQRRTHLKDAVAGGHEITFDRGPLSKVKVTADLTRRELLGPVKDGALETKGDTTRTTKSTSERKLTAGFTGSVDFRAPNIDQTSPRPTAGVVEATRTPWNAGSKLTNKIESKQEVPESKAETYLVRAVPRWHVTPTYRGKHVPEEWNTLLRTGPDEPVLLEVDRQGLEDLGLHVPAEHHGPLSRPEEPREQAVGRDDRVCKSDPVDVATGEMVLQQTDLTLPHGLVLDRTHVSSYRAGRWFGPSWSSTVDQRLEIGDGEAVYVAEDGRVLVYPLPTGDEPALPVEGPRWPLHLLPDGGYLLDRETQALVFTYLGAWVERRDASGVLRVEYDQAGAPASLTHSAGTTVTLHREGDRIVELKMGDVVVLRYGYDMRGRLIHVVNSSGLPVVFDYDDADRITGWQNRSGRWYRYVYDEDGRCVRTLGDGGYSDGAFAYDRNLTAYTDALGNVSYTERNDANQVVREIDPLGGQTVFRWDRYDRLLSRTDPLGRTTAFEYDDAGELTGIVRPDGSRVAVTEGEDGALELTADDGQRVWRGRYEGDPLRQPVGVAEAPADAELTGVPEHAPDVLGRTEHDQFGRPRSRTDAYGEVTWEWTVEGNLLSRGRPGGGRERWRYDADGNEVEYVDPMGRVSRTTYGMFGLPLTTTAPDGSVTTYTYDRELRLVSVTTAGGLQWRYDYDAAGRMVAQTDYDGRTTRYAYDAAGQLVQVLTPAGQTLRYEYDLLGNVVARHTPEGTTRYTYDPLGRLLTATAPDCALRIVRDERGDVLQQIVDDRIVTFAYHDEQRSVERRTPSGAVSLWHFGPDGEPAMLATGSHVLGFSHDERGMETERRVDGVAVLGQAHDAAGAMTVQDVYGPETFTRREFEYFADGRLAAVRDDELGPTEFQLDRTGRVAEVRGPGGAESYRYDDLGNVTFAGYQNFADQRRFAGTALLGKFTYDACGRVVERVEGGRRWRYTWNSLDQLTTVDTPDGQRWHYRYDPLGRRIAKQRIAEGRVAEQILFTWDGPTLVEAELRLPDGTRRVRTWDYHPDTGKPVAQRESADEERFRVVVTDLVGTPVLLTDEAGRITWRSRETLWGVPVAAPGAEDIPLRFPGQYHDPESGLRYNVFRYYDPSTARYLSPDPLGLDPAPNPVAYVANPLHELDPLGLSAPCGDRGRRSRRQAPPLSSQAAFNMINSGSRHRTRSVSVDRGRSSSPPSLTRSGSYRERTPLRVDNWRVSPAPDPLPPAPPPRTSYPIGTYGAKDREAEYLSQKYGGQLSGGADAFKGGKHFQSEHIVTNQALIGHGGDKRGAAGDASRIENRGRAYFERTSAHAAHIGTGTKGEAKGKPIYGASGKDYRAHQQEFLRRNDFSTASQVTSLGYAYTPTYQRSRGLTPEGIAADESFVRSLDNPNPIEWIDDSGRLAFVPPPGPKGKAEQFLAREAMRTGRHPSPGRSMEIYDYYLDKDRGLPVGDPPVIRTKATYKSSYDPSYYEEGEPSDGGRRLQRSSRAGTPRELYERDASLPFRPSPSPQPNYEVRESRSGGSGRHGKKRSQF</sequence>
<keyword evidence="1" id="KW-0677">Repeat</keyword>
<feature type="region of interest" description="Disordered" evidence="2">
    <location>
        <begin position="2435"/>
        <end position="2460"/>
    </location>
</feature>
<evidence type="ECO:0000256" key="2">
    <source>
        <dbReference type="SAM" id="MobiDB-lite"/>
    </source>
</evidence>
<feature type="region of interest" description="Disordered" evidence="2">
    <location>
        <begin position="2661"/>
        <end position="2741"/>
    </location>
</feature>
<feature type="region of interest" description="Disordered" evidence="2">
    <location>
        <begin position="1516"/>
        <end position="1547"/>
    </location>
</feature>
<feature type="compositionally biased region" description="Basic and acidic residues" evidence="2">
    <location>
        <begin position="1132"/>
        <end position="1157"/>
    </location>
</feature>
<evidence type="ECO:0000313" key="7">
    <source>
        <dbReference type="EMBL" id="SFK12203.1"/>
    </source>
</evidence>
<feature type="compositionally biased region" description="Basic and acidic residues" evidence="2">
    <location>
        <begin position="1867"/>
        <end position="1883"/>
    </location>
</feature>
<feature type="domain" description="Outer membrane channel protein CpnT-like N-terminal" evidence="6">
    <location>
        <begin position="19"/>
        <end position="138"/>
    </location>
</feature>
<proteinExistence type="predicted"/>
<name>A0A1I3WXS9_9PSEU</name>
<feature type="region of interest" description="Disordered" evidence="2">
    <location>
        <begin position="2013"/>
        <end position="2035"/>
    </location>
</feature>
<feature type="compositionally biased region" description="Pro residues" evidence="2">
    <location>
        <begin position="4398"/>
        <end position="4410"/>
    </location>
</feature>
<feature type="region of interest" description="Disordered" evidence="2">
    <location>
        <begin position="2390"/>
        <end position="2418"/>
    </location>
</feature>
<feature type="region of interest" description="Disordered" evidence="2">
    <location>
        <begin position="2166"/>
        <end position="2242"/>
    </location>
</feature>
<feature type="region of interest" description="Disordered" evidence="2">
    <location>
        <begin position="300"/>
        <end position="1168"/>
    </location>
</feature>
<feature type="domain" description="Teneurin-like YD-shell" evidence="5">
    <location>
        <begin position="3828"/>
        <end position="3965"/>
    </location>
</feature>
<feature type="compositionally biased region" description="Pro residues" evidence="2">
    <location>
        <begin position="1850"/>
        <end position="1861"/>
    </location>
</feature>
<feature type="region of interest" description="Disordered" evidence="2">
    <location>
        <begin position="1953"/>
        <end position="1985"/>
    </location>
</feature>
<keyword evidence="3" id="KW-1133">Transmembrane helix</keyword>
<feature type="compositionally biased region" description="Basic and acidic residues" evidence="2">
    <location>
        <begin position="495"/>
        <end position="531"/>
    </location>
</feature>
<feature type="compositionally biased region" description="Basic and acidic residues" evidence="2">
    <location>
        <begin position="3740"/>
        <end position="3758"/>
    </location>
</feature>
<feature type="compositionally biased region" description="Basic and acidic residues" evidence="2">
    <location>
        <begin position="406"/>
        <end position="419"/>
    </location>
</feature>
<dbReference type="PANTHER" id="PTHR32305">
    <property type="match status" value="1"/>
</dbReference>
<evidence type="ECO:0000259" key="4">
    <source>
        <dbReference type="Pfam" id="PF20148"/>
    </source>
</evidence>
<feature type="region of interest" description="Disordered" evidence="2">
    <location>
        <begin position="2500"/>
        <end position="2550"/>
    </location>
</feature>
<feature type="domain" description="DUF6531" evidence="4">
    <location>
        <begin position="3379"/>
        <end position="3448"/>
    </location>
</feature>
<evidence type="ECO:0000313" key="8">
    <source>
        <dbReference type="Proteomes" id="UP000199025"/>
    </source>
</evidence>
<protein>
    <submittedName>
        <fullName evidence="7">RHS repeat-associated core domain-containing protein</fullName>
    </submittedName>
</protein>
<feature type="compositionally biased region" description="Low complexity" evidence="2">
    <location>
        <begin position="932"/>
        <end position="944"/>
    </location>
</feature>
<feature type="compositionally biased region" description="Gly residues" evidence="2">
    <location>
        <begin position="300"/>
        <end position="321"/>
    </location>
</feature>
<feature type="compositionally biased region" description="Basic and acidic residues" evidence="2">
    <location>
        <begin position="614"/>
        <end position="626"/>
    </location>
</feature>
<dbReference type="InterPro" id="IPR022385">
    <property type="entry name" value="Rhs_assc_core"/>
</dbReference>
<dbReference type="InterPro" id="IPR045351">
    <property type="entry name" value="DUF6531"/>
</dbReference>
<dbReference type="InterPro" id="IPR056823">
    <property type="entry name" value="TEN-like_YD-shell"/>
</dbReference>
<feature type="compositionally biased region" description="Low complexity" evidence="2">
    <location>
        <begin position="4370"/>
        <end position="4380"/>
    </location>
</feature>
<feature type="compositionally biased region" description="Polar residues" evidence="2">
    <location>
        <begin position="774"/>
        <end position="812"/>
    </location>
</feature>
<feature type="compositionally biased region" description="Low complexity" evidence="2">
    <location>
        <begin position="692"/>
        <end position="708"/>
    </location>
</feature>
<reference evidence="7 8" key="1">
    <citation type="submission" date="2016-10" db="EMBL/GenBank/DDBJ databases">
        <authorList>
            <person name="de Groot N.N."/>
        </authorList>
    </citation>
    <scope>NUCLEOTIDE SEQUENCE [LARGE SCALE GENOMIC DNA]</scope>
    <source>
        <strain evidence="7 8">DSM 44468</strain>
    </source>
</reference>
<feature type="compositionally biased region" description="Basic and acidic residues" evidence="2">
    <location>
        <begin position="2584"/>
        <end position="2600"/>
    </location>
</feature>
<feature type="region of interest" description="Disordered" evidence="2">
    <location>
        <begin position="3733"/>
        <end position="3758"/>
    </location>
</feature>
<evidence type="ECO:0000259" key="6">
    <source>
        <dbReference type="Pfam" id="PF25547"/>
    </source>
</evidence>
<feature type="compositionally biased region" description="Basic and acidic residues" evidence="2">
    <location>
        <begin position="1567"/>
        <end position="1649"/>
    </location>
</feature>
<dbReference type="InterPro" id="IPR006530">
    <property type="entry name" value="YD"/>
</dbReference>
<feature type="compositionally biased region" description="Basic and acidic residues" evidence="2">
    <location>
        <begin position="3151"/>
        <end position="3169"/>
    </location>
</feature>
<feature type="compositionally biased region" description="Basic and acidic residues" evidence="2">
    <location>
        <begin position="1523"/>
        <end position="1533"/>
    </location>
</feature>
<feature type="compositionally biased region" description="Polar residues" evidence="2">
    <location>
        <begin position="427"/>
        <end position="440"/>
    </location>
</feature>
<feature type="region of interest" description="Disordered" evidence="2">
    <location>
        <begin position="1559"/>
        <end position="1883"/>
    </location>
</feature>
<feature type="compositionally biased region" description="Polar residues" evidence="2">
    <location>
        <begin position="909"/>
        <end position="918"/>
    </location>
</feature>
<feature type="region of interest" description="Disordered" evidence="2">
    <location>
        <begin position="4324"/>
        <end position="4410"/>
    </location>
</feature>
<feature type="compositionally biased region" description="Polar residues" evidence="2">
    <location>
        <begin position="867"/>
        <end position="884"/>
    </location>
</feature>
<feature type="compositionally biased region" description="Gly residues" evidence="2">
    <location>
        <begin position="332"/>
        <end position="343"/>
    </location>
</feature>
<feature type="domain" description="Teneurin-like YD-shell" evidence="5">
    <location>
        <begin position="4018"/>
        <end position="4299"/>
    </location>
</feature>
<feature type="compositionally biased region" description="Low complexity" evidence="2">
    <location>
        <begin position="823"/>
        <end position="836"/>
    </location>
</feature>
<dbReference type="InterPro" id="IPR057746">
    <property type="entry name" value="CpnT-like_N"/>
</dbReference>
<keyword evidence="8" id="KW-1185">Reference proteome</keyword>
<dbReference type="Pfam" id="PF25547">
    <property type="entry name" value="WXG100_2"/>
    <property type="match status" value="1"/>
</dbReference>
<feature type="compositionally biased region" description="Basic and acidic residues" evidence="2">
    <location>
        <begin position="2664"/>
        <end position="2677"/>
    </location>
</feature>
<dbReference type="Pfam" id="PF25023">
    <property type="entry name" value="TEN_YD-shell"/>
    <property type="match status" value="3"/>
</dbReference>
<feature type="region of interest" description="Disordered" evidence="2">
    <location>
        <begin position="3350"/>
        <end position="3374"/>
    </location>
</feature>
<evidence type="ECO:0000256" key="3">
    <source>
        <dbReference type="SAM" id="Phobius"/>
    </source>
</evidence>
<dbReference type="EMBL" id="FORP01000014">
    <property type="protein sequence ID" value="SFK12203.1"/>
    <property type="molecule type" value="Genomic_DNA"/>
</dbReference>
<feature type="compositionally biased region" description="Gly residues" evidence="2">
    <location>
        <begin position="373"/>
        <end position="405"/>
    </location>
</feature>
<feature type="compositionally biased region" description="Basic and acidic residues" evidence="2">
    <location>
        <begin position="344"/>
        <end position="363"/>
    </location>
</feature>
<feature type="compositionally biased region" description="Basic and acidic residues" evidence="2">
    <location>
        <begin position="1696"/>
        <end position="1733"/>
    </location>
</feature>
<dbReference type="Gene3D" id="2.180.10.10">
    <property type="entry name" value="RHS repeat-associated core"/>
    <property type="match status" value="3"/>
</dbReference>